<evidence type="ECO:0000259" key="7">
    <source>
        <dbReference type="Pfam" id="PF12698"/>
    </source>
</evidence>
<evidence type="ECO:0000256" key="2">
    <source>
        <dbReference type="ARBA" id="ARBA00022475"/>
    </source>
</evidence>
<keyword evidence="4 6" id="KW-1133">Transmembrane helix</keyword>
<feature type="domain" description="ABC-2 type transporter transmembrane" evidence="7">
    <location>
        <begin position="55"/>
        <end position="177"/>
    </location>
</feature>
<gene>
    <name evidence="8" type="ORF">HELGO_WM17806</name>
</gene>
<dbReference type="InterPro" id="IPR019860">
    <property type="entry name" value="Motility-assoc_ABC_perm_GldF"/>
</dbReference>
<dbReference type="NCBIfam" id="TIGR03518">
    <property type="entry name" value="ABC_perm_GldF"/>
    <property type="match status" value="1"/>
</dbReference>
<dbReference type="EMBL" id="CACVAQ010000274">
    <property type="protein sequence ID" value="CAA6819400.1"/>
    <property type="molecule type" value="Genomic_DNA"/>
</dbReference>
<sequence length="243" mass="27261">MISIFKKEVNLFLSSLIGYIAIGVFLLATGLFLWVFPDYSVINYGFSDLGSFFRMAPYVFLFLIPAITMRTFAEETQTGTMELLATRPISDWEIILGKYLACVFLVFLSILPTFIYYYSVSELGMPKGNLDVGATWGSYFGLFGLGAVFVAIGVFCSSLTTNQIIAFMLGLFLCGFFYDAFASLARLPIFYGNNDALVEGLGISYHYASVSRGLIDSRDVIYFFSMIVAFLAFTKFSLEKRKW</sequence>
<dbReference type="GO" id="GO:0140359">
    <property type="term" value="F:ABC-type transporter activity"/>
    <property type="evidence" value="ECO:0007669"/>
    <property type="project" value="InterPro"/>
</dbReference>
<feature type="transmembrane region" description="Helical" evidence="6">
    <location>
        <begin position="138"/>
        <end position="157"/>
    </location>
</feature>
<evidence type="ECO:0000256" key="4">
    <source>
        <dbReference type="ARBA" id="ARBA00022989"/>
    </source>
</evidence>
<keyword evidence="3 6" id="KW-0812">Transmembrane</keyword>
<comment type="subcellular location">
    <subcellularLocation>
        <location evidence="1">Cell membrane</location>
        <topology evidence="1">Multi-pass membrane protein</topology>
    </subcellularLocation>
</comment>
<dbReference type="Pfam" id="PF12698">
    <property type="entry name" value="ABC2_membrane_3"/>
    <property type="match status" value="1"/>
</dbReference>
<evidence type="ECO:0000256" key="6">
    <source>
        <dbReference type="SAM" id="Phobius"/>
    </source>
</evidence>
<evidence type="ECO:0000256" key="3">
    <source>
        <dbReference type="ARBA" id="ARBA00022692"/>
    </source>
</evidence>
<dbReference type="InterPro" id="IPR013525">
    <property type="entry name" value="ABC2_TM"/>
</dbReference>
<evidence type="ECO:0000256" key="1">
    <source>
        <dbReference type="ARBA" id="ARBA00004651"/>
    </source>
</evidence>
<dbReference type="PANTHER" id="PTHR30294">
    <property type="entry name" value="MEMBRANE COMPONENT OF ABC TRANSPORTER YHHJ-RELATED"/>
    <property type="match status" value="1"/>
</dbReference>
<proteinExistence type="predicted"/>
<dbReference type="AlphaFoldDB" id="A0A6S6TRZ2"/>
<feature type="transmembrane region" description="Helical" evidence="6">
    <location>
        <begin position="164"/>
        <end position="185"/>
    </location>
</feature>
<protein>
    <submittedName>
        <fullName evidence="8">Gliding motility protein GldF</fullName>
    </submittedName>
</protein>
<feature type="transmembrane region" description="Helical" evidence="6">
    <location>
        <begin position="12"/>
        <end position="35"/>
    </location>
</feature>
<dbReference type="InterPro" id="IPR051449">
    <property type="entry name" value="ABC-2_transporter_component"/>
</dbReference>
<feature type="transmembrane region" description="Helical" evidence="6">
    <location>
        <begin position="94"/>
        <end position="118"/>
    </location>
</feature>
<organism evidence="8">
    <name type="scientific">uncultured Aureispira sp</name>
    <dbReference type="NCBI Taxonomy" id="1331704"/>
    <lineage>
        <taxon>Bacteria</taxon>
        <taxon>Pseudomonadati</taxon>
        <taxon>Bacteroidota</taxon>
        <taxon>Saprospiria</taxon>
        <taxon>Saprospirales</taxon>
        <taxon>Saprospiraceae</taxon>
        <taxon>Aureispira</taxon>
        <taxon>environmental samples</taxon>
    </lineage>
</organism>
<accession>A0A6S6TRZ2</accession>
<keyword evidence="5 6" id="KW-0472">Membrane</keyword>
<keyword evidence="2" id="KW-1003">Cell membrane</keyword>
<evidence type="ECO:0000256" key="5">
    <source>
        <dbReference type="ARBA" id="ARBA00023136"/>
    </source>
</evidence>
<dbReference type="PANTHER" id="PTHR30294:SF29">
    <property type="entry name" value="MULTIDRUG ABC TRANSPORTER PERMEASE YBHS-RELATED"/>
    <property type="match status" value="1"/>
</dbReference>
<feature type="transmembrane region" description="Helical" evidence="6">
    <location>
        <begin position="55"/>
        <end position="73"/>
    </location>
</feature>
<name>A0A6S6TRZ2_9BACT</name>
<dbReference type="GO" id="GO:0005886">
    <property type="term" value="C:plasma membrane"/>
    <property type="evidence" value="ECO:0007669"/>
    <property type="project" value="UniProtKB-SubCell"/>
</dbReference>
<reference evidence="8" key="1">
    <citation type="submission" date="2020-01" db="EMBL/GenBank/DDBJ databases">
        <authorList>
            <person name="Meier V. D."/>
            <person name="Meier V D."/>
        </authorList>
    </citation>
    <scope>NUCLEOTIDE SEQUENCE</scope>
    <source>
        <strain evidence="8">HLG_WM_MAG_10</strain>
    </source>
</reference>
<evidence type="ECO:0000313" key="8">
    <source>
        <dbReference type="EMBL" id="CAA6819400.1"/>
    </source>
</evidence>
<feature type="transmembrane region" description="Helical" evidence="6">
    <location>
        <begin position="220"/>
        <end position="238"/>
    </location>
</feature>